<accession>A0A2G8SMJ3</accession>
<comment type="caution">
    <text evidence="1">The sequence shown here is derived from an EMBL/GenBank/DDBJ whole genome shotgun (WGS) entry which is preliminary data.</text>
</comment>
<protein>
    <submittedName>
        <fullName evidence="1">Uncharacterized protein</fullName>
    </submittedName>
</protein>
<dbReference type="EMBL" id="AYKW01000004">
    <property type="protein sequence ID" value="PIL34986.1"/>
    <property type="molecule type" value="Genomic_DNA"/>
</dbReference>
<gene>
    <name evidence="1" type="ORF">GSI_02773</name>
</gene>
<evidence type="ECO:0000313" key="2">
    <source>
        <dbReference type="Proteomes" id="UP000230002"/>
    </source>
</evidence>
<keyword evidence="2" id="KW-1185">Reference proteome</keyword>
<sequence>MAFVAVNSHALARELWPSGIGKLQQDKQLTLQNLPASRIVPKDSDDLLRWLFVQLVERGRRAHVFMHPSVDGAKGSPEVVLRLQGVIEDANMGLYGDWDQTETNAKKAMQRLVLGSGGCREAFAPQLKALDDIRQTVNVDTGASVVTEDEDPSGLLDTVADKWRITTRTKCGYENGEDGIESLNGLSLRPGDMVDVSVTVVGVIVDGQGGKRCDVVFEPKTVVRLASGAAVQDAFEAASREAAIAR</sequence>
<dbReference type="Proteomes" id="UP000230002">
    <property type="component" value="Unassembled WGS sequence"/>
</dbReference>
<name>A0A2G8SMJ3_9APHY</name>
<dbReference type="OrthoDB" id="2743427at2759"/>
<proteinExistence type="predicted"/>
<evidence type="ECO:0000313" key="1">
    <source>
        <dbReference type="EMBL" id="PIL34986.1"/>
    </source>
</evidence>
<organism evidence="1 2">
    <name type="scientific">Ganoderma sinense ZZ0214-1</name>
    <dbReference type="NCBI Taxonomy" id="1077348"/>
    <lineage>
        <taxon>Eukaryota</taxon>
        <taxon>Fungi</taxon>
        <taxon>Dikarya</taxon>
        <taxon>Basidiomycota</taxon>
        <taxon>Agaricomycotina</taxon>
        <taxon>Agaricomycetes</taxon>
        <taxon>Polyporales</taxon>
        <taxon>Polyporaceae</taxon>
        <taxon>Ganoderma</taxon>
    </lineage>
</organism>
<dbReference type="AlphaFoldDB" id="A0A2G8SMJ3"/>
<reference evidence="1 2" key="1">
    <citation type="journal article" date="2015" name="Sci. Rep.">
        <title>Chromosome-level genome map provides insights into diverse defense mechanisms in the medicinal fungus Ganoderma sinense.</title>
        <authorList>
            <person name="Zhu Y."/>
            <person name="Xu J."/>
            <person name="Sun C."/>
            <person name="Zhou S."/>
            <person name="Xu H."/>
            <person name="Nelson D.R."/>
            <person name="Qian J."/>
            <person name="Song J."/>
            <person name="Luo H."/>
            <person name="Xiang L."/>
            <person name="Li Y."/>
            <person name="Xu Z."/>
            <person name="Ji A."/>
            <person name="Wang L."/>
            <person name="Lu S."/>
            <person name="Hayward A."/>
            <person name="Sun W."/>
            <person name="Li X."/>
            <person name="Schwartz D.C."/>
            <person name="Wang Y."/>
            <person name="Chen S."/>
        </authorList>
    </citation>
    <scope>NUCLEOTIDE SEQUENCE [LARGE SCALE GENOMIC DNA]</scope>
    <source>
        <strain evidence="1 2">ZZ0214-1</strain>
    </source>
</reference>